<evidence type="ECO:0000256" key="1">
    <source>
        <dbReference type="SAM" id="SignalP"/>
    </source>
</evidence>
<protein>
    <recommendedName>
        <fullName evidence="4">PilZ domain-containing protein</fullName>
    </recommendedName>
</protein>
<organism evidence="2 3">
    <name type="scientific">Neorhizobium alkalisoli</name>
    <dbReference type="NCBI Taxonomy" id="528178"/>
    <lineage>
        <taxon>Bacteria</taxon>
        <taxon>Pseudomonadati</taxon>
        <taxon>Pseudomonadota</taxon>
        <taxon>Alphaproteobacteria</taxon>
        <taxon>Hyphomicrobiales</taxon>
        <taxon>Rhizobiaceae</taxon>
        <taxon>Rhizobium/Agrobacterium group</taxon>
        <taxon>Neorhizobium</taxon>
    </lineage>
</organism>
<comment type="caution">
    <text evidence="2">The sequence shown here is derived from an EMBL/GenBank/DDBJ whole genome shotgun (WGS) entry which is preliminary data.</text>
</comment>
<accession>A0A561R3N7</accession>
<dbReference type="PROSITE" id="PS51257">
    <property type="entry name" value="PROKAR_LIPOPROTEIN"/>
    <property type="match status" value="1"/>
</dbReference>
<keyword evidence="1" id="KW-0732">Signal</keyword>
<gene>
    <name evidence="2" type="ORF">FHW37_102835</name>
</gene>
<dbReference type="EMBL" id="VIWP01000002">
    <property type="protein sequence ID" value="TWF57193.1"/>
    <property type="molecule type" value="Genomic_DNA"/>
</dbReference>
<reference evidence="2 3" key="1">
    <citation type="submission" date="2019-06" db="EMBL/GenBank/DDBJ databases">
        <title>Sorghum-associated microbial communities from plants grown in Nebraska, USA.</title>
        <authorList>
            <person name="Schachtman D."/>
        </authorList>
    </citation>
    <scope>NUCLEOTIDE SEQUENCE [LARGE SCALE GENOMIC DNA]</scope>
    <source>
        <strain evidence="2 3">1225</strain>
    </source>
</reference>
<sequence length="200" mass="20759">MFGKNSRRLLTASRLVALAGLVAGSVAGCSTSSPTEGMTTPAASATGMAPAAQATPVVQAYCPQVVMLEQTAIHRVYAKGGQDNPDKLLYQASLADATRQCSANETTMTINVVVQGRLVDGPGGAPGKVTLPMLVEVVDGDNVIYSQKVAYPVDLPAGGTQFIFQKPDVQIPNGQGGASRFTRVRVGFDQGPVKKPAKRG</sequence>
<feature type="signal peptide" evidence="1">
    <location>
        <begin position="1"/>
        <end position="27"/>
    </location>
</feature>
<feature type="chain" id="PRO_5021860969" description="PilZ domain-containing protein" evidence="1">
    <location>
        <begin position="28"/>
        <end position="200"/>
    </location>
</feature>
<keyword evidence="3" id="KW-1185">Reference proteome</keyword>
<proteinExistence type="predicted"/>
<dbReference type="AlphaFoldDB" id="A0A561R3N7"/>
<evidence type="ECO:0000313" key="3">
    <source>
        <dbReference type="Proteomes" id="UP000320653"/>
    </source>
</evidence>
<name>A0A561R3N7_9HYPH</name>
<evidence type="ECO:0008006" key="4">
    <source>
        <dbReference type="Google" id="ProtNLM"/>
    </source>
</evidence>
<dbReference type="RefSeq" id="WP_186458204.1">
    <property type="nucleotide sequence ID" value="NZ_VIWP01000002.1"/>
</dbReference>
<dbReference type="Proteomes" id="UP000320653">
    <property type="component" value="Unassembled WGS sequence"/>
</dbReference>
<evidence type="ECO:0000313" key="2">
    <source>
        <dbReference type="EMBL" id="TWF57193.1"/>
    </source>
</evidence>